<evidence type="ECO:0000256" key="1">
    <source>
        <dbReference type="ARBA" id="ARBA00007521"/>
    </source>
</evidence>
<protein>
    <recommendedName>
        <fullName evidence="3">mRNA interferase</fullName>
        <ecNumber evidence="3">3.1.-.-</ecNumber>
    </recommendedName>
</protein>
<evidence type="ECO:0000313" key="5">
    <source>
        <dbReference type="Proteomes" id="UP000521379"/>
    </source>
</evidence>
<dbReference type="GO" id="GO:0006402">
    <property type="term" value="P:mRNA catabolic process"/>
    <property type="evidence" value="ECO:0007669"/>
    <property type="project" value="TreeGrafter"/>
</dbReference>
<keyword evidence="3" id="KW-0378">Hydrolase</keyword>
<organism evidence="4 5">
    <name type="scientific">Kocuria subflava</name>
    <dbReference type="NCBI Taxonomy" id="1736139"/>
    <lineage>
        <taxon>Bacteria</taxon>
        <taxon>Bacillati</taxon>
        <taxon>Actinomycetota</taxon>
        <taxon>Actinomycetes</taxon>
        <taxon>Micrococcales</taxon>
        <taxon>Micrococcaceae</taxon>
        <taxon>Kocuria</taxon>
    </lineage>
</organism>
<dbReference type="GO" id="GO:0016075">
    <property type="term" value="P:rRNA catabolic process"/>
    <property type="evidence" value="ECO:0007669"/>
    <property type="project" value="TreeGrafter"/>
</dbReference>
<comment type="caution">
    <text evidence="4">The sequence shown here is derived from an EMBL/GenBank/DDBJ whole genome shotgun (WGS) entry which is preliminary data.</text>
</comment>
<dbReference type="GO" id="GO:0003677">
    <property type="term" value="F:DNA binding"/>
    <property type="evidence" value="ECO:0007669"/>
    <property type="project" value="InterPro"/>
</dbReference>
<name>A0A846U913_9MICC</name>
<dbReference type="EC" id="3.1.-.-" evidence="3"/>
<keyword evidence="3" id="KW-0255">Endonuclease</keyword>
<comment type="function">
    <text evidence="3">Toxic component of a type II toxin-antitoxin (TA) system.</text>
</comment>
<dbReference type="PANTHER" id="PTHR33988">
    <property type="entry name" value="ENDORIBONUCLEASE MAZF-RELATED"/>
    <property type="match status" value="1"/>
</dbReference>
<dbReference type="AlphaFoldDB" id="A0A846U913"/>
<dbReference type="RefSeq" id="WP_119933003.1">
    <property type="nucleotide sequence ID" value="NZ_JAAVUN010000015.1"/>
</dbReference>
<dbReference type="GO" id="GO:0004521">
    <property type="term" value="F:RNA endonuclease activity"/>
    <property type="evidence" value="ECO:0007669"/>
    <property type="project" value="TreeGrafter"/>
</dbReference>
<dbReference type="PIRSF" id="PIRSF033490">
    <property type="entry name" value="MazF"/>
    <property type="match status" value="1"/>
</dbReference>
<dbReference type="EMBL" id="JAAVUN010000015">
    <property type="protein sequence ID" value="NKE10046.1"/>
    <property type="molecule type" value="Genomic_DNA"/>
</dbReference>
<reference evidence="4 5" key="1">
    <citation type="submission" date="2020-02" db="EMBL/GenBank/DDBJ databases">
        <authorList>
            <person name="Sun Q."/>
        </authorList>
    </citation>
    <scope>NUCLEOTIDE SEQUENCE [LARGE SCALE GENOMIC DNA]</scope>
    <source>
        <strain evidence="4 5">YIM 13062</strain>
    </source>
</reference>
<dbReference type="Gene3D" id="2.30.30.110">
    <property type="match status" value="1"/>
</dbReference>
<sequence length="111" mass="12360">MDLTPGEIYWARPDPTVGREQAGRRPVLVVSGRPYLATVHTLCLAVPITTTDRGWPNHVLLKGDTGLQGLSFAMTEQIRTISRDRLAKHLGLVNPDSLAAVRRWITDFLED</sequence>
<dbReference type="SUPFAM" id="SSF50118">
    <property type="entry name" value="Cell growth inhibitor/plasmid maintenance toxic component"/>
    <property type="match status" value="1"/>
</dbReference>
<evidence type="ECO:0000256" key="3">
    <source>
        <dbReference type="PIRNR" id="PIRNR033490"/>
    </source>
</evidence>
<dbReference type="Proteomes" id="UP000521379">
    <property type="component" value="Unassembled WGS sequence"/>
</dbReference>
<evidence type="ECO:0000313" key="4">
    <source>
        <dbReference type="EMBL" id="NKE10046.1"/>
    </source>
</evidence>
<keyword evidence="3" id="KW-0540">Nuclease</keyword>
<keyword evidence="2" id="KW-1277">Toxin-antitoxin system</keyword>
<keyword evidence="5" id="KW-1185">Reference proteome</keyword>
<accession>A0A846U913</accession>
<proteinExistence type="inferred from homology"/>
<comment type="similarity">
    <text evidence="1 3">Belongs to the PemK/MazF family.</text>
</comment>
<evidence type="ECO:0000256" key="2">
    <source>
        <dbReference type="ARBA" id="ARBA00022649"/>
    </source>
</evidence>
<dbReference type="InterPro" id="IPR003477">
    <property type="entry name" value="PemK-like"/>
</dbReference>
<dbReference type="Pfam" id="PF02452">
    <property type="entry name" value="PemK_toxin"/>
    <property type="match status" value="1"/>
</dbReference>
<gene>
    <name evidence="4" type="ORF">GTW58_08890</name>
</gene>
<dbReference type="GO" id="GO:0016787">
    <property type="term" value="F:hydrolase activity"/>
    <property type="evidence" value="ECO:0007669"/>
    <property type="project" value="UniProtKB-KW"/>
</dbReference>
<dbReference type="InterPro" id="IPR011067">
    <property type="entry name" value="Plasmid_toxin/cell-grow_inhib"/>
</dbReference>